<reference evidence="2" key="1">
    <citation type="submission" date="2018-06" db="EMBL/GenBank/DDBJ databases">
        <authorList>
            <person name="Zhirakovskaya E."/>
        </authorList>
    </citation>
    <scope>NUCLEOTIDE SEQUENCE</scope>
</reference>
<sequence length="256" mass="29425">MELTFIGTGSGRTSLDRFHTSILITEKNHSLLIDTGDGIAKALLSAKVDFRTIDSILISHTHADHFSGITSLLTQMKIEGRTAPLKIFIHSAFLDFLNKFINVSFLFMETIGFELNIFGYEFNKPIRLRNDLEILPKQNSHIRNKDNFTNYNWLKFISSSFLIRSNSLNIFYTADIGSKNDLFLFDEYTIDYMITEATHITLSEIADAVKIINPQKCYLLHINDEELLKKEINKFSTDEKSKFELTHDGMRIVLNV</sequence>
<dbReference type="PANTHER" id="PTHR46018">
    <property type="entry name" value="ZINC PHOSPHODIESTERASE ELAC PROTEIN 1"/>
    <property type="match status" value="1"/>
</dbReference>
<gene>
    <name evidence="2" type="ORF">MNBD_IGNAVI01-2889</name>
</gene>
<dbReference type="SMART" id="SM00849">
    <property type="entry name" value="Lactamase_B"/>
    <property type="match status" value="1"/>
</dbReference>
<accession>A0A3B1CDL7</accession>
<protein>
    <recommendedName>
        <fullName evidence="1">Metallo-beta-lactamase domain-containing protein</fullName>
    </recommendedName>
</protein>
<dbReference type="InterPro" id="IPR036866">
    <property type="entry name" value="RibonucZ/Hydroxyglut_hydro"/>
</dbReference>
<evidence type="ECO:0000313" key="2">
    <source>
        <dbReference type="EMBL" id="VAX22773.1"/>
    </source>
</evidence>
<proteinExistence type="predicted"/>
<dbReference type="SUPFAM" id="SSF56281">
    <property type="entry name" value="Metallo-hydrolase/oxidoreductase"/>
    <property type="match status" value="1"/>
</dbReference>
<dbReference type="AlphaFoldDB" id="A0A3B1CDL7"/>
<dbReference type="PANTHER" id="PTHR46018:SF3">
    <property type="entry name" value="ARYLSULFATASE"/>
    <property type="match status" value="1"/>
</dbReference>
<dbReference type="GO" id="GO:0042781">
    <property type="term" value="F:3'-tRNA processing endoribonuclease activity"/>
    <property type="evidence" value="ECO:0007669"/>
    <property type="project" value="TreeGrafter"/>
</dbReference>
<dbReference type="Pfam" id="PF23023">
    <property type="entry name" value="Anti-Pycsar_Apyc1"/>
    <property type="match status" value="1"/>
</dbReference>
<dbReference type="Gene3D" id="3.60.15.10">
    <property type="entry name" value="Ribonuclease Z/Hydroxyacylglutathione hydrolase-like"/>
    <property type="match status" value="1"/>
</dbReference>
<feature type="domain" description="Metallo-beta-lactamase" evidence="1">
    <location>
        <begin position="18"/>
        <end position="216"/>
    </location>
</feature>
<dbReference type="InterPro" id="IPR001279">
    <property type="entry name" value="Metallo-B-lactamas"/>
</dbReference>
<organism evidence="2">
    <name type="scientific">hydrothermal vent metagenome</name>
    <dbReference type="NCBI Taxonomy" id="652676"/>
    <lineage>
        <taxon>unclassified sequences</taxon>
        <taxon>metagenomes</taxon>
        <taxon>ecological metagenomes</taxon>
    </lineage>
</organism>
<dbReference type="EMBL" id="UOGD01000236">
    <property type="protein sequence ID" value="VAX22773.1"/>
    <property type="molecule type" value="Genomic_DNA"/>
</dbReference>
<evidence type="ECO:0000259" key="1">
    <source>
        <dbReference type="SMART" id="SM00849"/>
    </source>
</evidence>
<name>A0A3B1CDL7_9ZZZZ</name>